<dbReference type="GO" id="GO:0005886">
    <property type="term" value="C:plasma membrane"/>
    <property type="evidence" value="ECO:0007669"/>
    <property type="project" value="UniProtKB-SubCell"/>
</dbReference>
<organism evidence="15 16">
    <name type="scientific">Dicentrarchus labrax</name>
    <name type="common">European seabass</name>
    <name type="synonym">Morone labrax</name>
    <dbReference type="NCBI Taxonomy" id="13489"/>
    <lineage>
        <taxon>Eukaryota</taxon>
        <taxon>Metazoa</taxon>
        <taxon>Chordata</taxon>
        <taxon>Craniata</taxon>
        <taxon>Vertebrata</taxon>
        <taxon>Euteleostomi</taxon>
        <taxon>Actinopterygii</taxon>
        <taxon>Neopterygii</taxon>
        <taxon>Teleostei</taxon>
        <taxon>Neoteleostei</taxon>
        <taxon>Acanthomorphata</taxon>
        <taxon>Eupercaria</taxon>
        <taxon>Moronidae</taxon>
        <taxon>Dicentrarchus</taxon>
    </lineage>
</organism>
<dbReference type="InterPro" id="IPR050939">
    <property type="entry name" value="Olfactory_GPCR1"/>
</dbReference>
<dbReference type="Ensembl" id="ENSDLAT00005085707.1">
    <property type="protein sequence ID" value="ENSDLAP00005064445.1"/>
    <property type="gene ID" value="ENSDLAG00005032669.1"/>
</dbReference>
<dbReference type="PANTHER" id="PTHR24242:SF359">
    <property type="entry name" value="ODORANT RECEPTOR-RELATED"/>
    <property type="match status" value="1"/>
</dbReference>
<evidence type="ECO:0000256" key="10">
    <source>
        <dbReference type="ARBA" id="ARBA00023170"/>
    </source>
</evidence>
<keyword evidence="5" id="KW-0552">Olfaction</keyword>
<dbReference type="AlphaFoldDB" id="A0A8P4JWP8"/>
<feature type="transmembrane region" description="Helical" evidence="13">
    <location>
        <begin position="49"/>
        <end position="69"/>
    </location>
</feature>
<keyword evidence="6 13" id="KW-1133">Transmembrane helix</keyword>
<keyword evidence="8 13" id="KW-0472">Membrane</keyword>
<feature type="transmembrane region" description="Helical" evidence="13">
    <location>
        <begin position="319"/>
        <end position="339"/>
    </location>
</feature>
<evidence type="ECO:0000256" key="13">
    <source>
        <dbReference type="SAM" id="Phobius"/>
    </source>
</evidence>
<feature type="transmembrane region" description="Helical" evidence="13">
    <location>
        <begin position="75"/>
        <end position="99"/>
    </location>
</feature>
<evidence type="ECO:0000256" key="5">
    <source>
        <dbReference type="ARBA" id="ARBA00022725"/>
    </source>
</evidence>
<dbReference type="PANTHER" id="PTHR24242">
    <property type="entry name" value="G-PROTEIN COUPLED RECEPTOR"/>
    <property type="match status" value="1"/>
</dbReference>
<dbReference type="Gene3D" id="1.20.1070.10">
    <property type="entry name" value="Rhodopsin 7-helix transmembrane proteins"/>
    <property type="match status" value="1"/>
</dbReference>
<keyword evidence="11" id="KW-0325">Glycoprotein</keyword>
<feature type="transmembrane region" description="Helical" evidence="13">
    <location>
        <begin position="253"/>
        <end position="274"/>
    </location>
</feature>
<dbReference type="GeneTree" id="ENSGT00950000182847"/>
<dbReference type="GeneID" id="127363803"/>
<feature type="transmembrane region" description="Helical" evidence="13">
    <location>
        <begin position="188"/>
        <end position="211"/>
    </location>
</feature>
<keyword evidence="3" id="KW-0716">Sensory transduction</keyword>
<keyword evidence="7" id="KW-0297">G-protein coupled receptor</keyword>
<evidence type="ECO:0000256" key="11">
    <source>
        <dbReference type="ARBA" id="ARBA00023180"/>
    </source>
</evidence>
<dbReference type="OMA" id="VINSYYC"/>
<accession>A0A8P4JWP8</accession>
<evidence type="ECO:0000259" key="14">
    <source>
        <dbReference type="PROSITE" id="PS50262"/>
    </source>
</evidence>
<reference evidence="15" key="2">
    <citation type="submission" date="2025-09" db="UniProtKB">
        <authorList>
            <consortium name="Ensembl"/>
        </authorList>
    </citation>
    <scope>IDENTIFICATION</scope>
</reference>
<dbReference type="InterPro" id="IPR000276">
    <property type="entry name" value="GPCR_Rhodpsn"/>
</dbReference>
<protein>
    <recommendedName>
        <fullName evidence="14">G-protein coupled receptors family 1 profile domain-containing protein</fullName>
    </recommendedName>
</protein>
<dbReference type="Pfam" id="PF13853">
    <property type="entry name" value="7tm_4"/>
    <property type="match status" value="1"/>
</dbReference>
<dbReference type="SUPFAM" id="SSF81321">
    <property type="entry name" value="Family A G protein-coupled receptor-like"/>
    <property type="match status" value="1"/>
</dbReference>
<dbReference type="GO" id="GO:0004930">
    <property type="term" value="F:G protein-coupled receptor activity"/>
    <property type="evidence" value="ECO:0007669"/>
    <property type="project" value="UniProtKB-KW"/>
</dbReference>
<evidence type="ECO:0000256" key="12">
    <source>
        <dbReference type="ARBA" id="ARBA00023224"/>
    </source>
</evidence>
<feature type="domain" description="G-protein coupled receptors family 1 profile" evidence="14">
    <location>
        <begin position="89"/>
        <end position="337"/>
    </location>
</feature>
<proteinExistence type="predicted"/>
<comment type="subcellular location">
    <subcellularLocation>
        <location evidence="1">Cell membrane</location>
        <topology evidence="1">Multi-pass membrane protein</topology>
    </subcellularLocation>
</comment>
<dbReference type="FunFam" id="1.20.1070.10:FF:000024">
    <property type="entry name" value="Olfactory receptor"/>
    <property type="match status" value="1"/>
</dbReference>
<evidence type="ECO:0000256" key="4">
    <source>
        <dbReference type="ARBA" id="ARBA00022692"/>
    </source>
</evidence>
<dbReference type="InterPro" id="IPR017452">
    <property type="entry name" value="GPCR_Rhodpsn_7TM"/>
</dbReference>
<evidence type="ECO:0000256" key="3">
    <source>
        <dbReference type="ARBA" id="ARBA00022606"/>
    </source>
</evidence>
<keyword evidence="16" id="KW-1185">Reference proteome</keyword>
<dbReference type="PRINTS" id="PR00237">
    <property type="entry name" value="GPCRRHODOPSN"/>
</dbReference>
<evidence type="ECO:0000313" key="15">
    <source>
        <dbReference type="Ensembl" id="ENSDLAP00005064445.1"/>
    </source>
</evidence>
<evidence type="ECO:0000256" key="1">
    <source>
        <dbReference type="ARBA" id="ARBA00004651"/>
    </source>
</evidence>
<evidence type="ECO:0000256" key="2">
    <source>
        <dbReference type="ARBA" id="ARBA00022475"/>
    </source>
</evidence>
<keyword evidence="9" id="KW-1015">Disulfide bond</keyword>
<feature type="transmembrane region" description="Helical" evidence="13">
    <location>
        <begin position="295"/>
        <end position="313"/>
    </location>
</feature>
<keyword evidence="12" id="KW-0807">Transducer</keyword>
<name>A0A8P4JWP8_DICLA</name>
<dbReference type="Proteomes" id="UP000694389">
    <property type="component" value="Unassembled WGS sequence"/>
</dbReference>
<dbReference type="PROSITE" id="PS50262">
    <property type="entry name" value="G_PROTEIN_RECEP_F1_2"/>
    <property type="match status" value="1"/>
</dbReference>
<feature type="transmembrane region" description="Helical" evidence="13">
    <location>
        <begin position="108"/>
        <end position="126"/>
    </location>
</feature>
<keyword evidence="4 13" id="KW-0812">Transmembrane</keyword>
<dbReference type="OrthoDB" id="9444602at2759"/>
<keyword evidence="2" id="KW-1003">Cell membrane</keyword>
<dbReference type="GO" id="GO:0004984">
    <property type="term" value="F:olfactory receptor activity"/>
    <property type="evidence" value="ECO:0007669"/>
    <property type="project" value="InterPro"/>
</dbReference>
<evidence type="ECO:0000313" key="16">
    <source>
        <dbReference type="Proteomes" id="UP000694389"/>
    </source>
</evidence>
<sequence length="364" mass="41244">MVKACHSSVIRNQAPTETKAGTSLYMIYCAENRKTLTESLQMEFFNSALGRNITFVRPAYFIIGGFIGIPNIKYYYVFLFFIYILSVLGNTIVMTVICLDHNLRTPKYIAVFNLAFVDLFGNTALVPKLLDIFLFNHRYISYNNCLTFLFFCFTCLSMQALNLVALSYDRLIAIISPLHYQVKMTHRFMLSLIASFWVFVIIVVLIAVGLLTRLSFCKSVVINSYYCDHGPMYRLGCNDVTPSRVIAGLLSNLIIWPPLIFIVASYCGIGYALLNISTAKERGKAFKTCTGHLSLVAIYFLPIIFVYHFGATIHPNARIINLSLTTVIPPMLNPIIYVLQTQEIKVSMKKLFKIRGQSRIATNN</sequence>
<evidence type="ECO:0000256" key="8">
    <source>
        <dbReference type="ARBA" id="ARBA00023136"/>
    </source>
</evidence>
<dbReference type="RefSeq" id="XP_051256686.1">
    <property type="nucleotide sequence ID" value="XM_051400726.1"/>
</dbReference>
<dbReference type="PRINTS" id="PR00245">
    <property type="entry name" value="OLFACTORYR"/>
</dbReference>
<feature type="transmembrane region" description="Helical" evidence="13">
    <location>
        <begin position="146"/>
        <end position="168"/>
    </location>
</feature>
<reference evidence="15" key="1">
    <citation type="submission" date="2025-08" db="UniProtKB">
        <authorList>
            <consortium name="Ensembl"/>
        </authorList>
    </citation>
    <scope>IDENTIFICATION</scope>
</reference>
<evidence type="ECO:0000256" key="6">
    <source>
        <dbReference type="ARBA" id="ARBA00022989"/>
    </source>
</evidence>
<keyword evidence="10" id="KW-0675">Receptor</keyword>
<evidence type="ECO:0000256" key="7">
    <source>
        <dbReference type="ARBA" id="ARBA00023040"/>
    </source>
</evidence>
<evidence type="ECO:0000256" key="9">
    <source>
        <dbReference type="ARBA" id="ARBA00023157"/>
    </source>
</evidence>
<dbReference type="InterPro" id="IPR000725">
    <property type="entry name" value="Olfact_rcpt"/>
</dbReference>
<gene>
    <name evidence="15" type="primary">LOC127363803</name>
</gene>